<gene>
    <name evidence="1" type="ORF">CLOLEP_03926</name>
</gene>
<evidence type="ECO:0000313" key="2">
    <source>
        <dbReference type="Proteomes" id="UP000003490"/>
    </source>
</evidence>
<organism evidence="1 2">
    <name type="scientific">[Clostridium] leptum DSM 753</name>
    <dbReference type="NCBI Taxonomy" id="428125"/>
    <lineage>
        <taxon>Bacteria</taxon>
        <taxon>Bacillati</taxon>
        <taxon>Bacillota</taxon>
        <taxon>Clostridia</taxon>
        <taxon>Eubacteriales</taxon>
        <taxon>Oscillospiraceae</taxon>
        <taxon>Oscillospiraceae incertae sedis</taxon>
    </lineage>
</organism>
<sequence>MGNFEKTGNFMKSIGTLENNVETLYNIFKPALPKP</sequence>
<dbReference type="EMBL" id="ABCB02000021">
    <property type="protein sequence ID" value="EDO59875.1"/>
    <property type="molecule type" value="Genomic_DNA"/>
</dbReference>
<dbReference type="Proteomes" id="UP000003490">
    <property type="component" value="Unassembled WGS sequence"/>
</dbReference>
<comment type="caution">
    <text evidence="1">The sequence shown here is derived from an EMBL/GenBank/DDBJ whole genome shotgun (WGS) entry which is preliminary data.</text>
</comment>
<dbReference type="HOGENOM" id="CLU_3364295_0_0_9"/>
<evidence type="ECO:0000313" key="1">
    <source>
        <dbReference type="EMBL" id="EDO59875.1"/>
    </source>
</evidence>
<dbReference type="AlphaFoldDB" id="A7VZ97"/>
<name>A7VZ97_9FIRM</name>
<proteinExistence type="predicted"/>
<accession>A7VZ97</accession>
<protein>
    <submittedName>
        <fullName evidence="1">Uncharacterized protein</fullName>
    </submittedName>
</protein>
<reference evidence="1 2" key="2">
    <citation type="submission" date="2007-08" db="EMBL/GenBank/DDBJ databases">
        <authorList>
            <person name="Fulton L."/>
            <person name="Clifton S."/>
            <person name="Fulton B."/>
            <person name="Xu J."/>
            <person name="Minx P."/>
            <person name="Pepin K.H."/>
            <person name="Johnson M."/>
            <person name="Thiruvilangam P."/>
            <person name="Bhonagiri V."/>
            <person name="Nash W.E."/>
            <person name="Wang C."/>
            <person name="Mardis E.R."/>
            <person name="Wilson R.K."/>
        </authorList>
    </citation>
    <scope>NUCLEOTIDE SEQUENCE [LARGE SCALE GENOMIC DNA]</scope>
    <source>
        <strain evidence="1 2">DSM 753</strain>
    </source>
</reference>
<reference evidence="1 2" key="1">
    <citation type="submission" date="2007-08" db="EMBL/GenBank/DDBJ databases">
        <title>Draft genome sequence of Clostridium leptum (DSM 753).</title>
        <authorList>
            <person name="Sudarsanam P."/>
            <person name="Ley R."/>
            <person name="Guruge J."/>
            <person name="Turnbaugh P.J."/>
            <person name="Mahowald M."/>
            <person name="Liep D."/>
            <person name="Gordon J."/>
        </authorList>
    </citation>
    <scope>NUCLEOTIDE SEQUENCE [LARGE SCALE GENOMIC DNA]</scope>
    <source>
        <strain evidence="1 2">DSM 753</strain>
    </source>
</reference>